<evidence type="ECO:0000256" key="2">
    <source>
        <dbReference type="SAM" id="Phobius"/>
    </source>
</evidence>
<protein>
    <submittedName>
        <fullName evidence="4">Thioredoxin family protein</fullName>
    </submittedName>
</protein>
<dbReference type="InterPro" id="IPR036249">
    <property type="entry name" value="Thioredoxin-like_sf"/>
</dbReference>
<dbReference type="RefSeq" id="WP_203375103.1">
    <property type="nucleotide sequence ID" value="NZ_JAENHP010000002.1"/>
</dbReference>
<name>A0ABS2A5Q3_9ACTN</name>
<keyword evidence="2" id="KW-1133">Transmembrane helix</keyword>
<evidence type="ECO:0000256" key="1">
    <source>
        <dbReference type="SAM" id="MobiDB-lite"/>
    </source>
</evidence>
<dbReference type="Pfam" id="PF00085">
    <property type="entry name" value="Thioredoxin"/>
    <property type="match status" value="1"/>
</dbReference>
<dbReference type="CDD" id="cd02947">
    <property type="entry name" value="TRX_family"/>
    <property type="match status" value="1"/>
</dbReference>
<feature type="region of interest" description="Disordered" evidence="1">
    <location>
        <begin position="33"/>
        <end position="55"/>
    </location>
</feature>
<gene>
    <name evidence="4" type="ORF">JIG36_06320</name>
</gene>
<dbReference type="SUPFAM" id="SSF52833">
    <property type="entry name" value="Thioredoxin-like"/>
    <property type="match status" value="1"/>
</dbReference>
<proteinExistence type="predicted"/>
<dbReference type="InterPro" id="IPR013766">
    <property type="entry name" value="Thioredoxin_domain"/>
</dbReference>
<keyword evidence="5" id="KW-1185">Reference proteome</keyword>
<organism evidence="4 5">
    <name type="scientific">Paractinoplanes ovalisporus</name>
    <dbReference type="NCBI Taxonomy" id="2810368"/>
    <lineage>
        <taxon>Bacteria</taxon>
        <taxon>Bacillati</taxon>
        <taxon>Actinomycetota</taxon>
        <taxon>Actinomycetes</taxon>
        <taxon>Micromonosporales</taxon>
        <taxon>Micromonosporaceae</taxon>
        <taxon>Paractinoplanes</taxon>
    </lineage>
</organism>
<evidence type="ECO:0000259" key="3">
    <source>
        <dbReference type="PROSITE" id="PS51352"/>
    </source>
</evidence>
<comment type="caution">
    <text evidence="4">The sequence shown here is derived from an EMBL/GenBank/DDBJ whole genome shotgun (WGS) entry which is preliminary data.</text>
</comment>
<evidence type="ECO:0000313" key="4">
    <source>
        <dbReference type="EMBL" id="MBM2615176.1"/>
    </source>
</evidence>
<feature type="domain" description="Thioredoxin" evidence="3">
    <location>
        <begin position="94"/>
        <end position="200"/>
    </location>
</feature>
<accession>A0ABS2A5Q3</accession>
<dbReference type="Gene3D" id="3.40.30.10">
    <property type="entry name" value="Glutaredoxin"/>
    <property type="match status" value="1"/>
</dbReference>
<dbReference type="EMBL" id="JAENHP010000002">
    <property type="protein sequence ID" value="MBM2615176.1"/>
    <property type="molecule type" value="Genomic_DNA"/>
</dbReference>
<evidence type="ECO:0000313" key="5">
    <source>
        <dbReference type="Proteomes" id="UP000632138"/>
    </source>
</evidence>
<dbReference type="Proteomes" id="UP000632138">
    <property type="component" value="Unassembled WGS sequence"/>
</dbReference>
<keyword evidence="2" id="KW-0472">Membrane</keyword>
<dbReference type="PROSITE" id="PS51352">
    <property type="entry name" value="THIOREDOXIN_2"/>
    <property type="match status" value="1"/>
</dbReference>
<feature type="transmembrane region" description="Helical" evidence="2">
    <location>
        <begin position="6"/>
        <end position="22"/>
    </location>
</feature>
<sequence length="200" mass="20368">MDPVGIGAVVAVLVIGLAVGLWRRRVDGHLRPVSAQAPGSAAPRPDPSLTAPASGAVAADSAATVPAVVSEPAAFVADQREEPGVIEDSGTDPSAAGQRLDAALLEELGVGEAKATLLQFSSAFCAPCRAVRRVSSEVAAMVPGVQHVEVDAESHLDAVRALGIWRTPTLLVLDAEGRVSRRATGVPAKPQLIAALGEVL</sequence>
<reference evidence="4 5" key="1">
    <citation type="submission" date="2021-01" db="EMBL/GenBank/DDBJ databases">
        <title>Actinoplanes sp. nov. LDG1-06 isolated from lichen.</title>
        <authorList>
            <person name="Saeng-In P."/>
            <person name="Phongsopitanun W."/>
            <person name="Kanchanasin P."/>
            <person name="Yuki M."/>
            <person name="Kudo T."/>
            <person name="Ohkuma M."/>
            <person name="Tanasupawat S."/>
        </authorList>
    </citation>
    <scope>NUCLEOTIDE SEQUENCE [LARGE SCALE GENOMIC DNA]</scope>
    <source>
        <strain evidence="4 5">LDG1-06</strain>
    </source>
</reference>
<keyword evidence="2" id="KW-0812">Transmembrane</keyword>